<proteinExistence type="predicted"/>
<feature type="compositionally biased region" description="Gly residues" evidence="1">
    <location>
        <begin position="95"/>
        <end position="108"/>
    </location>
</feature>
<dbReference type="InterPro" id="IPR024752">
    <property type="entry name" value="Myb/SANT-like_dom"/>
</dbReference>
<gene>
    <name evidence="3" type="ORF">PAHAL_1G369600</name>
</gene>
<reference evidence="3" key="1">
    <citation type="submission" date="2018-04" db="EMBL/GenBank/DDBJ databases">
        <title>WGS assembly of Panicum hallii.</title>
        <authorList>
            <person name="Lovell J."/>
            <person name="Jenkins J."/>
            <person name="Lowry D."/>
            <person name="Mamidi S."/>
            <person name="Sreedasyam A."/>
            <person name="Weng X."/>
            <person name="Barry K."/>
            <person name="Bonette J."/>
            <person name="Campitelli B."/>
            <person name="Daum C."/>
            <person name="Gordon S."/>
            <person name="Gould B."/>
            <person name="Lipzen A."/>
            <person name="Macqueen A."/>
            <person name="Palacio-Mejia J."/>
            <person name="Plott C."/>
            <person name="Shakirov E."/>
            <person name="Shu S."/>
            <person name="Yoshinaga Y."/>
            <person name="Zane M."/>
            <person name="Rokhsar D."/>
            <person name="Grimwood J."/>
            <person name="Schmutz J."/>
            <person name="Juenger T."/>
        </authorList>
    </citation>
    <scope>NUCLEOTIDE SEQUENCE [LARGE SCALE GENOMIC DNA]</scope>
    <source>
        <strain evidence="3">FIL2</strain>
    </source>
</reference>
<feature type="compositionally biased region" description="Gly residues" evidence="1">
    <location>
        <begin position="51"/>
        <end position="69"/>
    </location>
</feature>
<sequence length="434" mass="46496">MEPNDAEETLSQALEYRNSLRRKLNFDWSQEDEEEAVGGGALGRDAQEQGRGSGGGALGRDGHGLGSGALGRDAQGQGHGLGSGALGRDAQVQGHGRGAQGLRLGRGSGISVQATGDPARGRGKRPAQSSSSGAVRPVRGRGCPCTSQAYRPPRSTSVDVDHGAQPIDVTDDNLHDTTQNSIMIDAGNRANGIMTTRGYNNIAEKYSIAVGLHHSKVQLKNRLDLLKGLYSFWLQLLKDTGLGWNEALGTVVASEDYWNKATKGHPTWKQLKRGPPDHEDLLQEMFGGIVVDGSSACAPGEAVERNEDEGLPAGDQQGDDTDMYSTPPSTAHVPNRRSSLNRASGSSATSPLKQPKNQMVKVMQKIHATLENNCKIANKVMLGEHLEEKIKEVQSMAVRCGAREGSAEHFMATRNLRIEPLLRHSKPMKGGFFG</sequence>
<dbReference type="PANTHER" id="PTHR47069">
    <property type="match status" value="1"/>
</dbReference>
<evidence type="ECO:0000259" key="2">
    <source>
        <dbReference type="Pfam" id="PF12776"/>
    </source>
</evidence>
<dbReference type="AlphaFoldDB" id="A0A2T8KXF2"/>
<feature type="domain" description="Myb/SANT-like" evidence="2">
    <location>
        <begin position="185"/>
        <end position="260"/>
    </location>
</feature>
<dbReference type="Gramene" id="PVH66858">
    <property type="protein sequence ID" value="PVH66858"/>
    <property type="gene ID" value="PAHAL_1G369600"/>
</dbReference>
<feature type="region of interest" description="Disordered" evidence="1">
    <location>
        <begin position="26"/>
        <end position="175"/>
    </location>
</feature>
<dbReference type="PANTHER" id="PTHR47069:SF11">
    <property type="entry name" value="OS04G0275550 PROTEIN"/>
    <property type="match status" value="1"/>
</dbReference>
<protein>
    <recommendedName>
        <fullName evidence="2">Myb/SANT-like domain-containing protein</fullName>
    </recommendedName>
</protein>
<dbReference type="EMBL" id="CM008046">
    <property type="protein sequence ID" value="PVH66858.1"/>
    <property type="molecule type" value="Genomic_DNA"/>
</dbReference>
<accession>A0A2T8KXF2</accession>
<dbReference type="Pfam" id="PF12776">
    <property type="entry name" value="Myb_DNA-bind_3"/>
    <property type="match status" value="1"/>
</dbReference>
<organism evidence="3">
    <name type="scientific">Panicum hallii</name>
    <dbReference type="NCBI Taxonomy" id="206008"/>
    <lineage>
        <taxon>Eukaryota</taxon>
        <taxon>Viridiplantae</taxon>
        <taxon>Streptophyta</taxon>
        <taxon>Embryophyta</taxon>
        <taxon>Tracheophyta</taxon>
        <taxon>Spermatophyta</taxon>
        <taxon>Magnoliopsida</taxon>
        <taxon>Liliopsida</taxon>
        <taxon>Poales</taxon>
        <taxon>Poaceae</taxon>
        <taxon>PACMAD clade</taxon>
        <taxon>Panicoideae</taxon>
        <taxon>Panicodae</taxon>
        <taxon>Paniceae</taxon>
        <taxon>Panicinae</taxon>
        <taxon>Panicum</taxon>
        <taxon>Panicum sect. Panicum</taxon>
    </lineage>
</organism>
<feature type="compositionally biased region" description="Polar residues" evidence="1">
    <location>
        <begin position="145"/>
        <end position="158"/>
    </location>
</feature>
<feature type="compositionally biased region" description="Polar residues" evidence="1">
    <location>
        <begin position="336"/>
        <end position="355"/>
    </location>
</feature>
<name>A0A2T8KXF2_9POAL</name>
<evidence type="ECO:0000313" key="3">
    <source>
        <dbReference type="EMBL" id="PVH66858.1"/>
    </source>
</evidence>
<feature type="region of interest" description="Disordered" evidence="1">
    <location>
        <begin position="303"/>
        <end position="355"/>
    </location>
</feature>
<dbReference type="Proteomes" id="UP000243499">
    <property type="component" value="Chromosome 1"/>
</dbReference>
<evidence type="ECO:0000256" key="1">
    <source>
        <dbReference type="SAM" id="MobiDB-lite"/>
    </source>
</evidence>